<evidence type="ECO:0000313" key="1">
    <source>
        <dbReference type="EMBL" id="KAG5453400.1"/>
    </source>
</evidence>
<feature type="non-terminal residue" evidence="1">
    <location>
        <position position="1"/>
    </location>
</feature>
<reference evidence="1 2" key="1">
    <citation type="journal article" date="2018" name="Biotechnol. Adv.">
        <title>Improved genomic resources and new bioinformatic workflow for the carcinogenic parasite Clonorchis sinensis: Biotechnological implications.</title>
        <authorList>
            <person name="Wang D."/>
            <person name="Korhonen P.K."/>
            <person name="Gasser R.B."/>
            <person name="Young N.D."/>
        </authorList>
    </citation>
    <scope>NUCLEOTIDE SEQUENCE [LARGE SCALE GENOMIC DNA]</scope>
    <source>
        <strain evidence="1">Cs-k2</strain>
    </source>
</reference>
<accession>A0A8T1MWH6</accession>
<dbReference type="Proteomes" id="UP000286415">
    <property type="component" value="Unassembled WGS sequence"/>
</dbReference>
<keyword evidence="2" id="KW-1185">Reference proteome</keyword>
<sequence>QKVSQPILEDTTTSNLISPSILECLASKNFQFDDPETKTHVITHQLEIPLRCELLFLDYEASEFEACISRNAAGTIELKHAKHHRAVQLPVTLKVHQSAIR</sequence>
<gene>
    <name evidence="1" type="ORF">CSKR_202501</name>
</gene>
<protein>
    <submittedName>
        <fullName evidence="1">Uncharacterized protein</fullName>
    </submittedName>
</protein>
<dbReference type="EMBL" id="NIRI02000013">
    <property type="protein sequence ID" value="KAG5453400.1"/>
    <property type="molecule type" value="Genomic_DNA"/>
</dbReference>
<dbReference type="AlphaFoldDB" id="A0A8T1MWH6"/>
<evidence type="ECO:0000313" key="2">
    <source>
        <dbReference type="Proteomes" id="UP000286415"/>
    </source>
</evidence>
<name>A0A8T1MWH6_CLOSI</name>
<proteinExistence type="predicted"/>
<reference evidence="1 2" key="2">
    <citation type="journal article" date="2021" name="Genomics">
        <title>High-quality reference genome for Clonorchis sinensis.</title>
        <authorList>
            <person name="Young N.D."/>
            <person name="Stroehlein A.J."/>
            <person name="Kinkar L."/>
            <person name="Wang T."/>
            <person name="Sohn W.M."/>
            <person name="Chang B.C.H."/>
            <person name="Kaur P."/>
            <person name="Weisz D."/>
            <person name="Dudchenko O."/>
            <person name="Aiden E.L."/>
            <person name="Korhonen P.K."/>
            <person name="Gasser R.B."/>
        </authorList>
    </citation>
    <scope>NUCLEOTIDE SEQUENCE [LARGE SCALE GENOMIC DNA]</scope>
    <source>
        <strain evidence="1">Cs-k2</strain>
    </source>
</reference>
<dbReference type="OrthoDB" id="10633373at2759"/>
<organism evidence="1 2">
    <name type="scientific">Clonorchis sinensis</name>
    <name type="common">Chinese liver fluke</name>
    <dbReference type="NCBI Taxonomy" id="79923"/>
    <lineage>
        <taxon>Eukaryota</taxon>
        <taxon>Metazoa</taxon>
        <taxon>Spiralia</taxon>
        <taxon>Lophotrochozoa</taxon>
        <taxon>Platyhelminthes</taxon>
        <taxon>Trematoda</taxon>
        <taxon>Digenea</taxon>
        <taxon>Opisthorchiida</taxon>
        <taxon>Opisthorchiata</taxon>
        <taxon>Opisthorchiidae</taxon>
        <taxon>Clonorchis</taxon>
    </lineage>
</organism>
<comment type="caution">
    <text evidence="1">The sequence shown here is derived from an EMBL/GenBank/DDBJ whole genome shotgun (WGS) entry which is preliminary data.</text>
</comment>